<dbReference type="AlphaFoldDB" id="A0A8X7QKH0"/>
<sequence length="65" mass="7121">MYNTSYDNSVMLIPVLEKNKPFPRGGKSMLMLVEEIGCLLPRCINTDLDATPTLLSAGLLTPKVP</sequence>
<proteinExistence type="predicted"/>
<comment type="caution">
    <text evidence="1">The sequence shown here is derived from an EMBL/GenBank/DDBJ whole genome shotgun (WGS) entry which is preliminary data.</text>
</comment>
<organism evidence="1 2">
    <name type="scientific">Brassica carinata</name>
    <name type="common">Ethiopian mustard</name>
    <name type="synonym">Abyssinian cabbage</name>
    <dbReference type="NCBI Taxonomy" id="52824"/>
    <lineage>
        <taxon>Eukaryota</taxon>
        <taxon>Viridiplantae</taxon>
        <taxon>Streptophyta</taxon>
        <taxon>Embryophyta</taxon>
        <taxon>Tracheophyta</taxon>
        <taxon>Spermatophyta</taxon>
        <taxon>Magnoliopsida</taxon>
        <taxon>eudicotyledons</taxon>
        <taxon>Gunneridae</taxon>
        <taxon>Pentapetalae</taxon>
        <taxon>rosids</taxon>
        <taxon>malvids</taxon>
        <taxon>Brassicales</taxon>
        <taxon>Brassicaceae</taxon>
        <taxon>Brassiceae</taxon>
        <taxon>Brassica</taxon>
    </lineage>
</organism>
<dbReference type="EMBL" id="JAAMPC010000013">
    <property type="protein sequence ID" value="KAG2271871.1"/>
    <property type="molecule type" value="Genomic_DNA"/>
</dbReference>
<evidence type="ECO:0000313" key="1">
    <source>
        <dbReference type="EMBL" id="KAG2271871.1"/>
    </source>
</evidence>
<gene>
    <name evidence="1" type="ORF">Bca52824_066426</name>
</gene>
<name>A0A8X7QKH0_BRACI</name>
<accession>A0A8X7QKH0</accession>
<dbReference type="Proteomes" id="UP000886595">
    <property type="component" value="Unassembled WGS sequence"/>
</dbReference>
<keyword evidence="2" id="KW-1185">Reference proteome</keyword>
<evidence type="ECO:0000313" key="2">
    <source>
        <dbReference type="Proteomes" id="UP000886595"/>
    </source>
</evidence>
<reference evidence="1 2" key="1">
    <citation type="submission" date="2020-02" db="EMBL/GenBank/DDBJ databases">
        <authorList>
            <person name="Ma Q."/>
            <person name="Huang Y."/>
            <person name="Song X."/>
            <person name="Pei D."/>
        </authorList>
    </citation>
    <scope>NUCLEOTIDE SEQUENCE [LARGE SCALE GENOMIC DNA]</scope>
    <source>
        <strain evidence="1">Sxm20200214</strain>
        <tissue evidence="1">Leaf</tissue>
    </source>
</reference>
<protein>
    <submittedName>
        <fullName evidence="1">Uncharacterized protein</fullName>
    </submittedName>
</protein>